<feature type="region of interest" description="Disordered" evidence="1">
    <location>
        <begin position="103"/>
        <end position="132"/>
    </location>
</feature>
<evidence type="ECO:0000313" key="3">
    <source>
        <dbReference type="EMBL" id="MSS36912.1"/>
    </source>
</evidence>
<evidence type="ECO:0000256" key="1">
    <source>
        <dbReference type="SAM" id="MobiDB-lite"/>
    </source>
</evidence>
<keyword evidence="4" id="KW-1185">Reference proteome</keyword>
<protein>
    <submittedName>
        <fullName evidence="3">Uncharacterized protein</fullName>
    </submittedName>
</protein>
<dbReference type="Proteomes" id="UP000429958">
    <property type="component" value="Unassembled WGS sequence"/>
</dbReference>
<keyword evidence="2" id="KW-0472">Membrane</keyword>
<organism evidence="3 4">
    <name type="scientific">Clostridium porci</name>
    <dbReference type="NCBI Taxonomy" id="2605778"/>
    <lineage>
        <taxon>Bacteria</taxon>
        <taxon>Bacillati</taxon>
        <taxon>Bacillota</taxon>
        <taxon>Clostridia</taxon>
        <taxon>Eubacteriales</taxon>
        <taxon>Clostridiaceae</taxon>
        <taxon>Clostridium</taxon>
    </lineage>
</organism>
<dbReference type="AlphaFoldDB" id="A0A7X2NL91"/>
<evidence type="ECO:0000256" key="2">
    <source>
        <dbReference type="SAM" id="Phobius"/>
    </source>
</evidence>
<keyword evidence="2" id="KW-1133">Transmembrane helix</keyword>
<comment type="caution">
    <text evidence="3">The sequence shown here is derived from an EMBL/GenBank/DDBJ whole genome shotgun (WGS) entry which is preliminary data.</text>
</comment>
<feature type="compositionally biased region" description="Basic and acidic residues" evidence="1">
    <location>
        <begin position="112"/>
        <end position="126"/>
    </location>
</feature>
<accession>A0A7X2NL91</accession>
<gene>
    <name evidence="3" type="ORF">FYJ39_10065</name>
</gene>
<dbReference type="EMBL" id="VUMD01000007">
    <property type="protein sequence ID" value="MSS36912.1"/>
    <property type="molecule type" value="Genomic_DNA"/>
</dbReference>
<proteinExistence type="predicted"/>
<dbReference type="PROSITE" id="PS51257">
    <property type="entry name" value="PROKAR_LIPOPROTEIN"/>
    <property type="match status" value="1"/>
</dbReference>
<reference evidence="3 4" key="1">
    <citation type="submission" date="2019-08" db="EMBL/GenBank/DDBJ databases">
        <title>In-depth cultivation of the pig gut microbiome towards novel bacterial diversity and tailored functional studies.</title>
        <authorList>
            <person name="Wylensek D."/>
            <person name="Hitch T.C.A."/>
            <person name="Clavel T."/>
        </authorList>
    </citation>
    <scope>NUCLEOTIDE SEQUENCE [LARGE SCALE GENOMIC DNA]</scope>
    <source>
        <strain evidence="3 4">WCA-389-WT-23D1</strain>
    </source>
</reference>
<feature type="transmembrane region" description="Helical" evidence="2">
    <location>
        <begin position="20"/>
        <end position="39"/>
    </location>
</feature>
<sequence length="239" mass="27076">MKLEGGRKRGGLGSRGSSMVYVMFLVALLSIFSCGYMAASSYNMKAAIASNHYMEAQLTAKTIHTSFCEAVSSGHSPAMNYLWELFEEDMERVRQEYDKIMEEEAAEEDGLETERAAEKDEEKDREPEDEDSFERYLRQALGHKEYAIRGASSGEDENAPKLEIILKTKPLEETAYVHTKVTCNGYHFSMKADIVFDNSDGAVIAPVRSRSRAFWKAGKVYLEGNGVYRYYEDEDSRSQ</sequence>
<evidence type="ECO:0000313" key="4">
    <source>
        <dbReference type="Proteomes" id="UP000429958"/>
    </source>
</evidence>
<name>A0A7X2NL91_9CLOT</name>
<dbReference type="RefSeq" id="WP_154472345.1">
    <property type="nucleotide sequence ID" value="NZ_VUMD01000007.1"/>
</dbReference>
<keyword evidence="2" id="KW-0812">Transmembrane</keyword>